<feature type="transmembrane region" description="Helical" evidence="1">
    <location>
        <begin position="95"/>
        <end position="116"/>
    </location>
</feature>
<feature type="transmembrane region" description="Helical" evidence="1">
    <location>
        <begin position="213"/>
        <end position="234"/>
    </location>
</feature>
<organism evidence="2">
    <name type="scientific">Rhodotorula toruloides</name>
    <name type="common">Yeast</name>
    <name type="synonym">Rhodosporidium toruloides</name>
    <dbReference type="NCBI Taxonomy" id="5286"/>
    <lineage>
        <taxon>Eukaryota</taxon>
        <taxon>Fungi</taxon>
        <taxon>Dikarya</taxon>
        <taxon>Basidiomycota</taxon>
        <taxon>Pucciniomycotina</taxon>
        <taxon>Microbotryomycetes</taxon>
        <taxon>Sporidiobolales</taxon>
        <taxon>Sporidiobolaceae</taxon>
        <taxon>Rhodotorula</taxon>
    </lineage>
</organism>
<keyword evidence="1" id="KW-0472">Membrane</keyword>
<dbReference type="EMBL" id="LK052951">
    <property type="protein sequence ID" value="CDR48187.1"/>
    <property type="molecule type" value="Genomic_DNA"/>
</dbReference>
<sequence length="281" mass="30828">MGRRLRWRDNIPSKAFVAPLTAVSFVTGLLDATTYASFGTFASAQTGNVIILIISIIHALKEARPINTTASLVAYVICGGLGGQIANLVGTRIRWWVMLSCFLQVILLAVPTGLVFRHVLDPDVQNDQWILLLLLAASSGFQIAIARTCGVGEIPTAMLSTPIADLITDPALFKPQLCGQPVTGRNRRIAYIFSIVSGTVVGAWMHRRTGFKWTLLLGTILRTVMLAWVAVLPAETQKEATERMTIERSTSRGRWKNGLHREMLGIEEEPQVDSNEAYARA</sequence>
<name>A0A061BJU4_RHOTO</name>
<dbReference type="InterPro" id="IPR010699">
    <property type="entry name" value="DUF1275"/>
</dbReference>
<dbReference type="OrthoDB" id="5288586at2759"/>
<protein>
    <submittedName>
        <fullName evidence="2">RHTO0S16e03136g1_1</fullName>
    </submittedName>
</protein>
<feature type="transmembrane region" description="Helical" evidence="1">
    <location>
        <begin position="128"/>
        <end position="146"/>
    </location>
</feature>
<dbReference type="PANTHER" id="PTHR37488">
    <property type="entry name" value="DUF1275 DOMAIN-CONTAINING PROTEIN"/>
    <property type="match status" value="1"/>
</dbReference>
<evidence type="ECO:0000313" key="2">
    <source>
        <dbReference type="EMBL" id="CDR48187.1"/>
    </source>
</evidence>
<keyword evidence="1" id="KW-0812">Transmembrane</keyword>
<dbReference type="AlphaFoldDB" id="A0A061BJU4"/>
<dbReference type="PANTHER" id="PTHR37488:SF2">
    <property type="entry name" value="DUF1275 DOMAIN-CONTAINING PROTEIN"/>
    <property type="match status" value="1"/>
</dbReference>
<evidence type="ECO:0000256" key="1">
    <source>
        <dbReference type="SAM" id="Phobius"/>
    </source>
</evidence>
<proteinExistence type="predicted"/>
<feature type="transmembrane region" description="Helical" evidence="1">
    <location>
        <begin position="72"/>
        <end position="89"/>
    </location>
</feature>
<dbReference type="Pfam" id="PF06912">
    <property type="entry name" value="DUF1275"/>
    <property type="match status" value="1"/>
</dbReference>
<accession>A0A061BJU4</accession>
<gene>
    <name evidence="2" type="ORF">RHTO0S_16e03136g</name>
</gene>
<feature type="transmembrane region" description="Helical" evidence="1">
    <location>
        <begin position="42"/>
        <end position="60"/>
    </location>
</feature>
<reference evidence="2" key="1">
    <citation type="journal article" date="2014" name="Genome Announc.">
        <title>Draft genome sequence of Rhodosporidium toruloides CECT1137, an oleaginous yeast of biotechnological interest.</title>
        <authorList>
            <person name="Morin N."/>
            <person name="Calcas X."/>
            <person name="Devillers H."/>
            <person name="Durrens P."/>
            <person name="Sherman D.J."/>
            <person name="Nicaud J.-M."/>
            <person name="Neuveglise C."/>
        </authorList>
    </citation>
    <scope>NUCLEOTIDE SEQUENCE</scope>
    <source>
        <strain evidence="2">CECT1137</strain>
    </source>
</reference>
<keyword evidence="1" id="KW-1133">Transmembrane helix</keyword>
<feature type="transmembrane region" description="Helical" evidence="1">
    <location>
        <begin position="189"/>
        <end position="206"/>
    </location>
</feature>